<dbReference type="SUPFAM" id="SSF53271">
    <property type="entry name" value="PRTase-like"/>
    <property type="match status" value="1"/>
</dbReference>
<keyword evidence="7" id="KW-0808">Transferase</keyword>
<evidence type="ECO:0000256" key="2">
    <source>
        <dbReference type="ARBA" id="ARBA00005180"/>
    </source>
</evidence>
<dbReference type="GO" id="GO:0004845">
    <property type="term" value="F:uracil phosphoribosyltransferase activity"/>
    <property type="evidence" value="ECO:0007669"/>
    <property type="project" value="UniProtKB-EC"/>
</dbReference>
<dbReference type="AlphaFoldDB" id="A0A7S2YP50"/>
<dbReference type="NCBIfam" id="NF001097">
    <property type="entry name" value="PRK00129.1"/>
    <property type="match status" value="1"/>
</dbReference>
<evidence type="ECO:0000256" key="3">
    <source>
        <dbReference type="ARBA" id="ARBA00009516"/>
    </source>
</evidence>
<evidence type="ECO:0000256" key="1">
    <source>
        <dbReference type="ARBA" id="ARBA00001946"/>
    </source>
</evidence>
<evidence type="ECO:0000256" key="8">
    <source>
        <dbReference type="ARBA" id="ARBA00022741"/>
    </source>
</evidence>
<protein>
    <recommendedName>
        <fullName evidence="4">uracil phosphoribosyltransferase</fullName>
        <ecNumber evidence="4">2.4.2.9</ecNumber>
    </recommendedName>
</protein>
<dbReference type="CDD" id="cd06223">
    <property type="entry name" value="PRTases_typeI"/>
    <property type="match status" value="1"/>
</dbReference>
<dbReference type="EMBL" id="HBHT01034715">
    <property type="protein sequence ID" value="CAD9987607.1"/>
    <property type="molecule type" value="Transcribed_RNA"/>
</dbReference>
<evidence type="ECO:0000256" key="9">
    <source>
        <dbReference type="ARBA" id="ARBA00023134"/>
    </source>
</evidence>
<evidence type="ECO:0000256" key="6">
    <source>
        <dbReference type="ARBA" id="ARBA00022676"/>
    </source>
</evidence>
<dbReference type="InterPro" id="IPR000836">
    <property type="entry name" value="PRTase_dom"/>
</dbReference>
<evidence type="ECO:0000256" key="7">
    <source>
        <dbReference type="ARBA" id="ARBA00022679"/>
    </source>
</evidence>
<name>A0A7S2YP50_9STRA</name>
<dbReference type="Pfam" id="PF14681">
    <property type="entry name" value="UPRTase"/>
    <property type="match status" value="1"/>
</dbReference>
<evidence type="ECO:0000256" key="4">
    <source>
        <dbReference type="ARBA" id="ARBA00011894"/>
    </source>
</evidence>
<keyword evidence="5" id="KW-0021">Allosteric enzyme</keyword>
<proteinExistence type="inferred from homology"/>
<reference evidence="11" key="1">
    <citation type="submission" date="2021-01" db="EMBL/GenBank/DDBJ databases">
        <authorList>
            <person name="Corre E."/>
            <person name="Pelletier E."/>
            <person name="Niang G."/>
            <person name="Scheremetjew M."/>
            <person name="Finn R."/>
            <person name="Kale V."/>
            <person name="Holt S."/>
            <person name="Cochrane G."/>
            <person name="Meng A."/>
            <person name="Brown T."/>
            <person name="Cohen L."/>
        </authorList>
    </citation>
    <scope>NUCLEOTIDE SEQUENCE</scope>
    <source>
        <strain evidence="11">CCMP125</strain>
    </source>
</reference>
<dbReference type="InterPro" id="IPR029057">
    <property type="entry name" value="PRTase-like"/>
</dbReference>
<evidence type="ECO:0000259" key="10">
    <source>
        <dbReference type="Pfam" id="PF14681"/>
    </source>
</evidence>
<comment type="cofactor">
    <cofactor evidence="1">
        <name>Mg(2+)</name>
        <dbReference type="ChEBI" id="CHEBI:18420"/>
    </cofactor>
</comment>
<evidence type="ECO:0000313" key="11">
    <source>
        <dbReference type="EMBL" id="CAD9987607.1"/>
    </source>
</evidence>
<sequence length="216" mass="23839">MHPNVVVSTSKAYKFLFTKMRDVKTTSEEFVRYSKRAMRLLAEDALAELPVQNVDISTPCGPFQGVEPISPTTLCAVSIVRSGDCLLEAVREVEPACRVGKILIQRDESHPEKLPKLFYSKLPPAVESMHILLCDPMLATGGSAVTALNVLIKDYGVDPKKIVFANMICVPEGFKRLGKEFPDVKIVTACIDEGLNEEKFIVPGLGDYGDRFFNTS</sequence>
<dbReference type="FunFam" id="3.40.50.2020:FF:000023">
    <property type="entry name" value="Probable uracil phosphoribosyltransferase"/>
    <property type="match status" value="1"/>
</dbReference>
<dbReference type="EC" id="2.4.2.9" evidence="4"/>
<organism evidence="11">
    <name type="scientific">Entomoneis paludosa</name>
    <dbReference type="NCBI Taxonomy" id="265537"/>
    <lineage>
        <taxon>Eukaryota</taxon>
        <taxon>Sar</taxon>
        <taxon>Stramenopiles</taxon>
        <taxon>Ochrophyta</taxon>
        <taxon>Bacillariophyta</taxon>
        <taxon>Bacillariophyceae</taxon>
        <taxon>Bacillariophycidae</taxon>
        <taxon>Entomoneidaceae</taxon>
        <taxon>Entomoneis</taxon>
    </lineage>
</organism>
<keyword evidence="6" id="KW-0328">Glycosyltransferase</keyword>
<comment type="similarity">
    <text evidence="3">Belongs to the UPRTase family.</text>
</comment>
<dbReference type="GO" id="GO:0008655">
    <property type="term" value="P:pyrimidine-containing compound salvage"/>
    <property type="evidence" value="ECO:0007669"/>
    <property type="project" value="UniProtKB-ARBA"/>
</dbReference>
<keyword evidence="9" id="KW-0342">GTP-binding</keyword>
<evidence type="ECO:0000256" key="5">
    <source>
        <dbReference type="ARBA" id="ARBA00022533"/>
    </source>
</evidence>
<gene>
    <name evidence="11" type="ORF">APAL1065_LOCUS23346</name>
</gene>
<dbReference type="GO" id="GO:0005525">
    <property type="term" value="F:GTP binding"/>
    <property type="evidence" value="ECO:0007669"/>
    <property type="project" value="UniProtKB-KW"/>
</dbReference>
<accession>A0A7S2YP50</accession>
<dbReference type="Gene3D" id="3.40.50.2020">
    <property type="match status" value="1"/>
</dbReference>
<keyword evidence="8" id="KW-0547">Nucleotide-binding</keyword>
<comment type="pathway">
    <text evidence="2">Pyrimidine metabolism; UMP biosynthesis via salvage pathway; UMP from uracil: step 1/1.</text>
</comment>
<feature type="domain" description="Phosphoribosyltransferase" evidence="10">
    <location>
        <begin position="9"/>
        <end position="215"/>
    </location>
</feature>